<evidence type="ECO:0000313" key="2">
    <source>
        <dbReference type="EMBL" id="KFB48027.1"/>
    </source>
</evidence>
<reference evidence="3" key="2">
    <citation type="submission" date="2020-05" db="UniProtKB">
        <authorList>
            <consortium name="EnsemblMetazoa"/>
        </authorList>
    </citation>
    <scope>IDENTIFICATION</scope>
</reference>
<dbReference type="EnsemblMetazoa" id="ASIC016145-RA">
    <property type="protein sequence ID" value="ASIC016145-PA"/>
    <property type="gene ID" value="ASIC016145"/>
</dbReference>
<reference evidence="2 4" key="1">
    <citation type="journal article" date="2014" name="BMC Genomics">
        <title>Genome sequence of Anopheles sinensis provides insight into genetics basis of mosquito competence for malaria parasites.</title>
        <authorList>
            <person name="Zhou D."/>
            <person name="Zhang D."/>
            <person name="Ding G."/>
            <person name="Shi L."/>
            <person name="Hou Q."/>
            <person name="Ye Y."/>
            <person name="Xu Y."/>
            <person name="Zhou H."/>
            <person name="Xiong C."/>
            <person name="Li S."/>
            <person name="Yu J."/>
            <person name="Hong S."/>
            <person name="Yu X."/>
            <person name="Zou P."/>
            <person name="Chen C."/>
            <person name="Chang X."/>
            <person name="Wang W."/>
            <person name="Lv Y."/>
            <person name="Sun Y."/>
            <person name="Ma L."/>
            <person name="Shen B."/>
            <person name="Zhu C."/>
        </authorList>
    </citation>
    <scope>NUCLEOTIDE SEQUENCE [LARGE SCALE GENOMIC DNA]</scope>
</reference>
<gene>
    <name evidence="2" type="ORF">ZHAS_00016145</name>
</gene>
<name>A0A084WCT3_ANOSI</name>
<evidence type="ECO:0000313" key="3">
    <source>
        <dbReference type="EnsemblMetazoa" id="ASIC016145-PA"/>
    </source>
</evidence>
<dbReference type="OrthoDB" id="7742652at2759"/>
<feature type="compositionally biased region" description="Polar residues" evidence="1">
    <location>
        <begin position="31"/>
        <end position="49"/>
    </location>
</feature>
<proteinExistence type="predicted"/>
<feature type="compositionally biased region" description="Polar residues" evidence="1">
    <location>
        <begin position="186"/>
        <end position="200"/>
    </location>
</feature>
<dbReference type="EMBL" id="ATLV01022877">
    <property type="status" value="NOT_ANNOTATED_CDS"/>
    <property type="molecule type" value="Genomic_DNA"/>
</dbReference>
<dbReference type="Proteomes" id="UP000030765">
    <property type="component" value="Unassembled WGS sequence"/>
</dbReference>
<feature type="compositionally biased region" description="Basic and acidic residues" evidence="1">
    <location>
        <begin position="233"/>
        <end position="246"/>
    </location>
</feature>
<feature type="region of interest" description="Disordered" evidence="1">
    <location>
        <begin position="229"/>
        <end position="250"/>
    </location>
</feature>
<evidence type="ECO:0000313" key="4">
    <source>
        <dbReference type="Proteomes" id="UP000030765"/>
    </source>
</evidence>
<sequence length="285" mass="30670">MAHNESATTMMVPEKLNPKVMASPAPKTASKRSATSEGQWPECSSTPTSSRKKAFLEPGGGTPLSVVSLNASALDRSGSSSSRSRNQRSSTLRITRGIQTIAPETVNRYCTARISRRTASVPVQTDSVYVLSSPPKKILRADATCQTAEPAVQEACVGTSQQVELPSKQSVDSGCQTMALEDQSITVHTTSTPKHSSTEQLKNDNEESSPSSIGTLLNGLERVFGFDVSSNEKQPDDSKEATKGIEKQTACDQQQHLLQESFVNETSKTVATKLDKKCPSYWSAI</sequence>
<dbReference type="AlphaFoldDB" id="A0A084WCT3"/>
<keyword evidence="4" id="KW-1185">Reference proteome</keyword>
<feature type="region of interest" description="Disordered" evidence="1">
    <location>
        <begin position="1"/>
        <end position="93"/>
    </location>
</feature>
<accession>A0A084WCT3</accession>
<evidence type="ECO:0000256" key="1">
    <source>
        <dbReference type="SAM" id="MobiDB-lite"/>
    </source>
</evidence>
<protein>
    <submittedName>
        <fullName evidence="2 3">Uncharacterized protein</fullName>
    </submittedName>
</protein>
<dbReference type="EMBL" id="KE525337">
    <property type="protein sequence ID" value="KFB48027.1"/>
    <property type="molecule type" value="Genomic_DNA"/>
</dbReference>
<feature type="region of interest" description="Disordered" evidence="1">
    <location>
        <begin position="186"/>
        <end position="214"/>
    </location>
</feature>
<feature type="compositionally biased region" description="Low complexity" evidence="1">
    <location>
        <begin position="76"/>
        <end position="90"/>
    </location>
</feature>
<organism evidence="2">
    <name type="scientific">Anopheles sinensis</name>
    <name type="common">Mosquito</name>
    <dbReference type="NCBI Taxonomy" id="74873"/>
    <lineage>
        <taxon>Eukaryota</taxon>
        <taxon>Metazoa</taxon>
        <taxon>Ecdysozoa</taxon>
        <taxon>Arthropoda</taxon>
        <taxon>Hexapoda</taxon>
        <taxon>Insecta</taxon>
        <taxon>Pterygota</taxon>
        <taxon>Neoptera</taxon>
        <taxon>Endopterygota</taxon>
        <taxon>Diptera</taxon>
        <taxon>Nematocera</taxon>
        <taxon>Culicoidea</taxon>
        <taxon>Culicidae</taxon>
        <taxon>Anophelinae</taxon>
        <taxon>Anopheles</taxon>
    </lineage>
</organism>
<dbReference type="VEuPathDB" id="VectorBase:ASIC016145"/>